<comment type="caution">
    <text evidence="9">The sequence shown here is derived from an EMBL/GenBank/DDBJ whole genome shotgun (WGS) entry which is preliminary data.</text>
</comment>
<evidence type="ECO:0000256" key="5">
    <source>
        <dbReference type="ARBA" id="ARBA00038359"/>
    </source>
</evidence>
<dbReference type="PANTHER" id="PTHR33048">
    <property type="entry name" value="PTH11-LIKE INTEGRAL MEMBRANE PROTEIN (AFU_ORTHOLOGUE AFUA_5G11245)"/>
    <property type="match status" value="1"/>
</dbReference>
<sequence length="364" mass="40524">MDRSKAFTPEYLAEDIGYRLLSTCIAFLVLDTFFIVLMFISRYMSEDQTGNVSMALLMTSAYLTCCGKIVNAICMVQLGGAGRHLVALPISTIHTSLKMSTVNQIICPLTTSLTKLGVLCLFHQILGRTSRRLRIIINVTFVVVLCVLLVQVLIPFVNCKPFSKMWQPERPGFCGIPAQALWRYLSLPNVITTMVIISIPVPSLYKLHVSTLTKIGVGVVFVVCVMGFIAAVMRFHAFVMVENFNDITYDNVMPMCWTIAESGIYLLAGILPTLRPLLRKVFADVPFEKLLSKSFKSLKSFRTSGSWGNKRGSQMRPKGGKPTDVQKPLPSVPKDNILFSDMSSNGTVMVMMEDEESLKMGVYK</sequence>
<dbReference type="EMBL" id="JAADJZ010000004">
    <property type="protein sequence ID" value="KAF2875535.1"/>
    <property type="molecule type" value="Genomic_DNA"/>
</dbReference>
<proteinExistence type="inferred from homology"/>
<dbReference type="InterPro" id="IPR052337">
    <property type="entry name" value="SAT4-like"/>
</dbReference>
<feature type="transmembrane region" description="Helical" evidence="7">
    <location>
        <begin position="20"/>
        <end position="40"/>
    </location>
</feature>
<dbReference type="Pfam" id="PF20684">
    <property type="entry name" value="Fung_rhodopsin"/>
    <property type="match status" value="1"/>
</dbReference>
<gene>
    <name evidence="9" type="ORF">BDV95DRAFT_591018</name>
</gene>
<evidence type="ECO:0000256" key="1">
    <source>
        <dbReference type="ARBA" id="ARBA00004141"/>
    </source>
</evidence>
<dbReference type="AlphaFoldDB" id="A0A7C8MFS6"/>
<feature type="transmembrane region" description="Helical" evidence="7">
    <location>
        <begin position="217"/>
        <end position="240"/>
    </location>
</feature>
<dbReference type="OrthoDB" id="3648173at2759"/>
<evidence type="ECO:0000256" key="4">
    <source>
        <dbReference type="ARBA" id="ARBA00023136"/>
    </source>
</evidence>
<accession>A0A7C8MFS6</accession>
<feature type="transmembrane region" description="Helical" evidence="7">
    <location>
        <begin position="252"/>
        <end position="271"/>
    </location>
</feature>
<feature type="domain" description="Rhodopsin" evidence="8">
    <location>
        <begin position="40"/>
        <end position="280"/>
    </location>
</feature>
<keyword evidence="2 7" id="KW-0812">Transmembrane</keyword>
<dbReference type="GO" id="GO:0016020">
    <property type="term" value="C:membrane"/>
    <property type="evidence" value="ECO:0007669"/>
    <property type="project" value="UniProtKB-SubCell"/>
</dbReference>
<comment type="similarity">
    <text evidence="5">Belongs to the SAT4 family.</text>
</comment>
<evidence type="ECO:0000256" key="2">
    <source>
        <dbReference type="ARBA" id="ARBA00022692"/>
    </source>
</evidence>
<feature type="region of interest" description="Disordered" evidence="6">
    <location>
        <begin position="303"/>
        <end position="328"/>
    </location>
</feature>
<dbReference type="InterPro" id="IPR049326">
    <property type="entry name" value="Rhodopsin_dom_fungi"/>
</dbReference>
<name>A0A7C8MFS6_9PLEO</name>
<keyword evidence="10" id="KW-1185">Reference proteome</keyword>
<comment type="subcellular location">
    <subcellularLocation>
        <location evidence="1">Membrane</location>
        <topology evidence="1">Multi-pass membrane protein</topology>
    </subcellularLocation>
</comment>
<evidence type="ECO:0000256" key="7">
    <source>
        <dbReference type="SAM" id="Phobius"/>
    </source>
</evidence>
<evidence type="ECO:0000313" key="10">
    <source>
        <dbReference type="Proteomes" id="UP000481861"/>
    </source>
</evidence>
<evidence type="ECO:0000256" key="6">
    <source>
        <dbReference type="SAM" id="MobiDB-lite"/>
    </source>
</evidence>
<feature type="transmembrane region" description="Helical" evidence="7">
    <location>
        <begin position="61"/>
        <end position="82"/>
    </location>
</feature>
<organism evidence="9 10">
    <name type="scientific">Massariosphaeria phaeospora</name>
    <dbReference type="NCBI Taxonomy" id="100035"/>
    <lineage>
        <taxon>Eukaryota</taxon>
        <taxon>Fungi</taxon>
        <taxon>Dikarya</taxon>
        <taxon>Ascomycota</taxon>
        <taxon>Pezizomycotina</taxon>
        <taxon>Dothideomycetes</taxon>
        <taxon>Pleosporomycetidae</taxon>
        <taxon>Pleosporales</taxon>
        <taxon>Pleosporales incertae sedis</taxon>
        <taxon>Massariosphaeria</taxon>
    </lineage>
</organism>
<dbReference type="PANTHER" id="PTHR33048:SF156">
    <property type="entry name" value="INTEGRAL MEMBRANE PROTEIN"/>
    <property type="match status" value="1"/>
</dbReference>
<dbReference type="Proteomes" id="UP000481861">
    <property type="component" value="Unassembled WGS sequence"/>
</dbReference>
<evidence type="ECO:0000256" key="3">
    <source>
        <dbReference type="ARBA" id="ARBA00022989"/>
    </source>
</evidence>
<reference evidence="9 10" key="1">
    <citation type="submission" date="2020-01" db="EMBL/GenBank/DDBJ databases">
        <authorList>
            <consortium name="DOE Joint Genome Institute"/>
            <person name="Haridas S."/>
            <person name="Albert R."/>
            <person name="Binder M."/>
            <person name="Bloem J."/>
            <person name="Labutti K."/>
            <person name="Salamov A."/>
            <person name="Andreopoulos B."/>
            <person name="Baker S.E."/>
            <person name="Barry K."/>
            <person name="Bills G."/>
            <person name="Bluhm B.H."/>
            <person name="Cannon C."/>
            <person name="Castanera R."/>
            <person name="Culley D.E."/>
            <person name="Daum C."/>
            <person name="Ezra D."/>
            <person name="Gonzalez J.B."/>
            <person name="Henrissat B."/>
            <person name="Kuo A."/>
            <person name="Liang C."/>
            <person name="Lipzen A."/>
            <person name="Lutzoni F."/>
            <person name="Magnuson J."/>
            <person name="Mondo S."/>
            <person name="Nolan M."/>
            <person name="Ohm R."/>
            <person name="Pangilinan J."/>
            <person name="Park H.-J.H."/>
            <person name="Ramirez L."/>
            <person name="Alfaro M."/>
            <person name="Sun H."/>
            <person name="Tritt A."/>
            <person name="Yoshinaga Y."/>
            <person name="Zwiers L.-H.L."/>
            <person name="Turgeon B.G."/>
            <person name="Goodwin S.B."/>
            <person name="Spatafora J.W."/>
            <person name="Crous P.W."/>
            <person name="Grigoriev I.V."/>
        </authorList>
    </citation>
    <scope>NUCLEOTIDE SEQUENCE [LARGE SCALE GENOMIC DNA]</scope>
    <source>
        <strain evidence="9 10">CBS 611.86</strain>
    </source>
</reference>
<feature type="transmembrane region" description="Helical" evidence="7">
    <location>
        <begin position="135"/>
        <end position="157"/>
    </location>
</feature>
<keyword evidence="3 7" id="KW-1133">Transmembrane helix</keyword>
<evidence type="ECO:0000259" key="8">
    <source>
        <dbReference type="Pfam" id="PF20684"/>
    </source>
</evidence>
<evidence type="ECO:0000313" key="9">
    <source>
        <dbReference type="EMBL" id="KAF2875535.1"/>
    </source>
</evidence>
<keyword evidence="4 7" id="KW-0472">Membrane</keyword>
<protein>
    <recommendedName>
        <fullName evidence="8">Rhodopsin domain-containing protein</fullName>
    </recommendedName>
</protein>
<feature type="transmembrane region" description="Helical" evidence="7">
    <location>
        <begin position="187"/>
        <end position="205"/>
    </location>
</feature>